<keyword evidence="1" id="KW-0732">Signal</keyword>
<dbReference type="AlphaFoldDB" id="A0AAQ1ZI61"/>
<reference evidence="2 3" key="1">
    <citation type="submission" date="2018-06" db="EMBL/GenBank/DDBJ databases">
        <authorList>
            <consortium name="Pathogen Informatics"/>
            <person name="Doyle S."/>
        </authorList>
    </citation>
    <scope>NUCLEOTIDE SEQUENCE [LARGE SCALE GENOMIC DNA]</scope>
    <source>
        <strain evidence="2 3">NCTC13063</strain>
    </source>
</reference>
<feature type="chain" id="PRO_5042979825" description="Lipoprotein" evidence="1">
    <location>
        <begin position="24"/>
        <end position="136"/>
    </location>
</feature>
<organism evidence="2 3">
    <name type="scientific">Segatella buccae</name>
    <dbReference type="NCBI Taxonomy" id="28126"/>
    <lineage>
        <taxon>Bacteria</taxon>
        <taxon>Pseudomonadati</taxon>
        <taxon>Bacteroidota</taxon>
        <taxon>Bacteroidia</taxon>
        <taxon>Bacteroidales</taxon>
        <taxon>Prevotellaceae</taxon>
        <taxon>Segatella</taxon>
    </lineage>
</organism>
<dbReference type="RefSeq" id="WP_115153442.1">
    <property type="nucleotide sequence ID" value="NZ_DBFWLE010000010.1"/>
</dbReference>
<evidence type="ECO:0000313" key="2">
    <source>
        <dbReference type="EMBL" id="SUB79738.1"/>
    </source>
</evidence>
<evidence type="ECO:0000256" key="1">
    <source>
        <dbReference type="SAM" id="SignalP"/>
    </source>
</evidence>
<proteinExistence type="predicted"/>
<evidence type="ECO:0008006" key="4">
    <source>
        <dbReference type="Google" id="ProtNLM"/>
    </source>
</evidence>
<name>A0AAQ1ZI61_9BACT</name>
<dbReference type="Proteomes" id="UP000255283">
    <property type="component" value="Unassembled WGS sequence"/>
</dbReference>
<comment type="caution">
    <text evidence="2">The sequence shown here is derived from an EMBL/GenBank/DDBJ whole genome shotgun (WGS) entry which is preliminary data.</text>
</comment>
<gene>
    <name evidence="2" type="ORF">NCTC13063_01008</name>
</gene>
<evidence type="ECO:0000313" key="3">
    <source>
        <dbReference type="Proteomes" id="UP000255283"/>
    </source>
</evidence>
<sequence>MKKLLIFALVTVLITFIHTSCKFAPKEELGDTVAASVFEPYDTTMAGRRKAGQDTLLKARMKNTKDSADLFFIGPESNAQALQLLSYPSRRDTTSFSKGRHLKVTGNADIGRVVRVKFYTLPSGDSIVTRIEEIKQ</sequence>
<accession>A0AAQ1ZI61</accession>
<dbReference type="EMBL" id="UGTJ01000001">
    <property type="protein sequence ID" value="SUB79738.1"/>
    <property type="molecule type" value="Genomic_DNA"/>
</dbReference>
<feature type="signal peptide" evidence="1">
    <location>
        <begin position="1"/>
        <end position="23"/>
    </location>
</feature>
<protein>
    <recommendedName>
        <fullName evidence="4">Lipoprotein</fullName>
    </recommendedName>
</protein>